<dbReference type="RefSeq" id="WP_083372312.1">
    <property type="nucleotide sequence ID" value="NZ_LT629776.1"/>
</dbReference>
<evidence type="ECO:0000256" key="2">
    <source>
        <dbReference type="SAM" id="Phobius"/>
    </source>
</evidence>
<dbReference type="STRING" id="545619.SAMN04489860_1827"/>
<evidence type="ECO:0000256" key="1">
    <source>
        <dbReference type="SAM" id="MobiDB-lite"/>
    </source>
</evidence>
<dbReference type="Pfam" id="PF09534">
    <property type="entry name" value="Trp_oprn_chp"/>
    <property type="match status" value="1"/>
</dbReference>
<organism evidence="3 4">
    <name type="scientific">Paraoerskovia marina</name>
    <dbReference type="NCBI Taxonomy" id="545619"/>
    <lineage>
        <taxon>Bacteria</taxon>
        <taxon>Bacillati</taxon>
        <taxon>Actinomycetota</taxon>
        <taxon>Actinomycetes</taxon>
        <taxon>Micrococcales</taxon>
        <taxon>Cellulomonadaceae</taxon>
        <taxon>Paraoerskovia</taxon>
    </lineage>
</organism>
<protein>
    <submittedName>
        <fullName evidence="3">Tryptophan-associated transmembrane protein (Trp_oprn_chp)</fullName>
    </submittedName>
</protein>
<dbReference type="InterPro" id="IPR019051">
    <property type="entry name" value="Trp_biosyn_TM_oprn/chp"/>
</dbReference>
<sequence>MRASLSRRNAVVALLLLGASALLLSMPVWMTAQGSSALEDVVDLGVAGTTAAPAVSAGALVLVASALALGLVGRVGRWVVLVVAAGSGLTILVGALNVALDPLPAMTAEAARATGVGEVTTAVDLTPFPWVVVVLGAVVLVVVLAAAWSARGWTTSGARHERGAPRQDVPDDDPAALWDELTRSAESDGPPAGRPDER</sequence>
<reference evidence="3 4" key="1">
    <citation type="submission" date="2016-10" db="EMBL/GenBank/DDBJ databases">
        <authorList>
            <person name="de Groot N.N."/>
        </authorList>
    </citation>
    <scope>NUCLEOTIDE SEQUENCE [LARGE SCALE GENOMIC DNA]</scope>
    <source>
        <strain evidence="3 4">DSM 22126</strain>
    </source>
</reference>
<feature type="region of interest" description="Disordered" evidence="1">
    <location>
        <begin position="155"/>
        <end position="198"/>
    </location>
</feature>
<evidence type="ECO:0000313" key="3">
    <source>
        <dbReference type="EMBL" id="SDS56238.1"/>
    </source>
</evidence>
<evidence type="ECO:0000313" key="4">
    <source>
        <dbReference type="Proteomes" id="UP000185663"/>
    </source>
</evidence>
<feature type="transmembrane region" description="Helical" evidence="2">
    <location>
        <begin position="128"/>
        <end position="150"/>
    </location>
</feature>
<dbReference type="Proteomes" id="UP000185663">
    <property type="component" value="Chromosome I"/>
</dbReference>
<accession>A0A1H1T7W6</accession>
<keyword evidence="4" id="KW-1185">Reference proteome</keyword>
<dbReference type="EMBL" id="LT629776">
    <property type="protein sequence ID" value="SDS56238.1"/>
    <property type="molecule type" value="Genomic_DNA"/>
</dbReference>
<name>A0A1H1T7W6_9CELL</name>
<keyword evidence="2" id="KW-0472">Membrane</keyword>
<keyword evidence="2 3" id="KW-0812">Transmembrane</keyword>
<proteinExistence type="predicted"/>
<gene>
    <name evidence="3" type="ORF">SAMN04489860_1827</name>
</gene>
<keyword evidence="2" id="KW-1133">Transmembrane helix</keyword>
<feature type="transmembrane region" description="Helical" evidence="2">
    <location>
        <begin position="79"/>
        <end position="100"/>
    </location>
</feature>
<dbReference type="AlphaFoldDB" id="A0A1H1T7W6"/>
<feature type="compositionally biased region" description="Basic and acidic residues" evidence="1">
    <location>
        <begin position="158"/>
        <end position="169"/>
    </location>
</feature>
<dbReference type="eggNOG" id="ENOG5033A40">
    <property type="taxonomic scope" value="Bacteria"/>
</dbReference>
<feature type="transmembrane region" description="Helical" evidence="2">
    <location>
        <begin position="53"/>
        <end position="72"/>
    </location>
</feature>